<keyword evidence="2" id="KW-1133">Transmembrane helix</keyword>
<evidence type="ECO:0000313" key="4">
    <source>
        <dbReference type="Proteomes" id="UP000254503"/>
    </source>
</evidence>
<dbReference type="EMBL" id="UGDD01000002">
    <property type="protein sequence ID" value="STJ57267.1"/>
    <property type="molecule type" value="Genomic_DNA"/>
</dbReference>
<feature type="transmembrane region" description="Helical" evidence="2">
    <location>
        <begin position="101"/>
        <end position="122"/>
    </location>
</feature>
<protein>
    <submittedName>
        <fullName evidence="3">Uncharacterized protein</fullName>
    </submittedName>
</protein>
<feature type="region of interest" description="Disordered" evidence="1">
    <location>
        <begin position="47"/>
        <end position="83"/>
    </location>
</feature>
<keyword evidence="2" id="KW-0812">Transmembrane</keyword>
<reference evidence="3 4" key="1">
    <citation type="submission" date="2018-06" db="EMBL/GenBank/DDBJ databases">
        <authorList>
            <consortium name="Pathogen Informatics"/>
            <person name="Doyle S."/>
        </authorList>
    </citation>
    <scope>NUCLEOTIDE SEQUENCE [LARGE SCALE GENOMIC DNA]</scope>
    <source>
        <strain evidence="3 4">NCTC9045</strain>
    </source>
</reference>
<gene>
    <name evidence="3" type="ORF">NCTC9045_05283</name>
</gene>
<proteinExistence type="predicted"/>
<dbReference type="AlphaFoldDB" id="A0A376X4W7"/>
<feature type="compositionally biased region" description="Polar residues" evidence="1">
    <location>
        <begin position="59"/>
        <end position="70"/>
    </location>
</feature>
<sequence>MLQHTLNNTEPVELLGCDVDSQCAGEGFSCLDSSCLQGSIAIAGAEPEDRCRQGKTDPSGRQTDNRTLGNIISDRFDGPEPGDITGLSISQMSPTNQPGRFCGIGYTGYFTFGILFLMVSTAPAY</sequence>
<organism evidence="3 4">
    <name type="scientific">Escherichia coli</name>
    <dbReference type="NCBI Taxonomy" id="562"/>
    <lineage>
        <taxon>Bacteria</taxon>
        <taxon>Pseudomonadati</taxon>
        <taxon>Pseudomonadota</taxon>
        <taxon>Gammaproteobacteria</taxon>
        <taxon>Enterobacterales</taxon>
        <taxon>Enterobacteriaceae</taxon>
        <taxon>Escherichia</taxon>
    </lineage>
</organism>
<keyword evidence="2" id="KW-0472">Membrane</keyword>
<name>A0A376X4W7_ECOLX</name>
<evidence type="ECO:0000256" key="1">
    <source>
        <dbReference type="SAM" id="MobiDB-lite"/>
    </source>
</evidence>
<accession>A0A376X4W7</accession>
<dbReference type="Proteomes" id="UP000254503">
    <property type="component" value="Unassembled WGS sequence"/>
</dbReference>
<evidence type="ECO:0000256" key="2">
    <source>
        <dbReference type="SAM" id="Phobius"/>
    </source>
</evidence>
<evidence type="ECO:0000313" key="3">
    <source>
        <dbReference type="EMBL" id="STJ57267.1"/>
    </source>
</evidence>